<accession>A0ABD0LE87</accession>
<dbReference type="AlphaFoldDB" id="A0ABD0LE87"/>
<organism evidence="1 2">
    <name type="scientific">Batillaria attramentaria</name>
    <dbReference type="NCBI Taxonomy" id="370345"/>
    <lineage>
        <taxon>Eukaryota</taxon>
        <taxon>Metazoa</taxon>
        <taxon>Spiralia</taxon>
        <taxon>Lophotrochozoa</taxon>
        <taxon>Mollusca</taxon>
        <taxon>Gastropoda</taxon>
        <taxon>Caenogastropoda</taxon>
        <taxon>Sorbeoconcha</taxon>
        <taxon>Cerithioidea</taxon>
        <taxon>Batillariidae</taxon>
        <taxon>Batillaria</taxon>
    </lineage>
</organism>
<dbReference type="Proteomes" id="UP001519460">
    <property type="component" value="Unassembled WGS sequence"/>
</dbReference>
<reference evidence="1 2" key="1">
    <citation type="journal article" date="2023" name="Sci. Data">
        <title>Genome assembly of the Korean intertidal mud-creeper Batillaria attramentaria.</title>
        <authorList>
            <person name="Patra A.K."/>
            <person name="Ho P.T."/>
            <person name="Jun S."/>
            <person name="Lee S.J."/>
            <person name="Kim Y."/>
            <person name="Won Y.J."/>
        </authorList>
    </citation>
    <scope>NUCLEOTIDE SEQUENCE [LARGE SCALE GENOMIC DNA]</scope>
    <source>
        <strain evidence="1">Wonlab-2016</strain>
    </source>
</reference>
<protein>
    <submittedName>
        <fullName evidence="1">Uncharacterized protein</fullName>
    </submittedName>
</protein>
<dbReference type="EMBL" id="JACVVK020000057">
    <property type="protein sequence ID" value="KAK7497538.1"/>
    <property type="molecule type" value="Genomic_DNA"/>
</dbReference>
<comment type="caution">
    <text evidence="1">The sequence shown here is derived from an EMBL/GenBank/DDBJ whole genome shotgun (WGS) entry which is preliminary data.</text>
</comment>
<keyword evidence="2" id="KW-1185">Reference proteome</keyword>
<feature type="non-terminal residue" evidence="1">
    <location>
        <position position="50"/>
    </location>
</feature>
<sequence length="50" mass="5636">MLIRYSICLYNNLPASATQQHRNSSKIWMSAIMSTSVQNFFNQGVVNLSA</sequence>
<evidence type="ECO:0000313" key="1">
    <source>
        <dbReference type="EMBL" id="KAK7497538.1"/>
    </source>
</evidence>
<evidence type="ECO:0000313" key="2">
    <source>
        <dbReference type="Proteomes" id="UP001519460"/>
    </source>
</evidence>
<name>A0ABD0LE87_9CAEN</name>
<proteinExistence type="predicted"/>
<gene>
    <name evidence="1" type="ORF">BaRGS_00011178</name>
</gene>